<dbReference type="AlphaFoldDB" id="A0A2J5I8J1"/>
<evidence type="ECO:0000313" key="1">
    <source>
        <dbReference type="EMBL" id="PLN86205.1"/>
    </source>
</evidence>
<reference evidence="2" key="1">
    <citation type="submission" date="2017-12" db="EMBL/GenBank/DDBJ databases">
        <authorList>
            <consortium name="DOE Joint Genome Institute"/>
            <person name="Mondo S.J."/>
            <person name="Kjaerbolling I."/>
            <person name="Vesth T.C."/>
            <person name="Frisvad J.C."/>
            <person name="Nybo J.L."/>
            <person name="Theobald S."/>
            <person name="Kuo A."/>
            <person name="Bowyer P."/>
            <person name="Matsuda Y."/>
            <person name="Lyhne E.K."/>
            <person name="Kogle M.E."/>
            <person name="Clum A."/>
            <person name="Lipzen A."/>
            <person name="Salamov A."/>
            <person name="Ngan C.Y."/>
            <person name="Daum C."/>
            <person name="Chiniquy J."/>
            <person name="Barry K."/>
            <person name="LaButti K."/>
            <person name="Haridas S."/>
            <person name="Simmons B.A."/>
            <person name="Magnuson J.K."/>
            <person name="Mortensen U.H."/>
            <person name="Larsen T.O."/>
            <person name="Grigoriev I.V."/>
            <person name="Baker S.E."/>
            <person name="Andersen M.R."/>
            <person name="Nordberg H.P."/>
            <person name="Cantor M.N."/>
            <person name="Hua S.X."/>
        </authorList>
    </citation>
    <scope>NUCLEOTIDE SEQUENCE [LARGE SCALE GENOMIC DNA]</scope>
    <source>
        <strain evidence="2">IBT 19404</strain>
    </source>
</reference>
<evidence type="ECO:0000313" key="2">
    <source>
        <dbReference type="Proteomes" id="UP000235023"/>
    </source>
</evidence>
<dbReference type="OrthoDB" id="2440450at2759"/>
<keyword evidence="2" id="KW-1185">Reference proteome</keyword>
<gene>
    <name evidence="1" type="ORF">BDW42DRAFT_201156</name>
</gene>
<protein>
    <submittedName>
        <fullName evidence="1">Uncharacterized protein</fullName>
    </submittedName>
</protein>
<dbReference type="Proteomes" id="UP000235023">
    <property type="component" value="Unassembled WGS sequence"/>
</dbReference>
<name>A0A2J5I8J1_9EURO</name>
<organism evidence="1 2">
    <name type="scientific">Aspergillus taichungensis</name>
    <dbReference type="NCBI Taxonomy" id="482145"/>
    <lineage>
        <taxon>Eukaryota</taxon>
        <taxon>Fungi</taxon>
        <taxon>Dikarya</taxon>
        <taxon>Ascomycota</taxon>
        <taxon>Pezizomycotina</taxon>
        <taxon>Eurotiomycetes</taxon>
        <taxon>Eurotiomycetidae</taxon>
        <taxon>Eurotiales</taxon>
        <taxon>Aspergillaceae</taxon>
        <taxon>Aspergillus</taxon>
        <taxon>Aspergillus subgen. Circumdati</taxon>
    </lineage>
</organism>
<proteinExistence type="predicted"/>
<accession>A0A2J5I8J1</accession>
<dbReference type="EMBL" id="KZ559500">
    <property type="protein sequence ID" value="PLN86205.1"/>
    <property type="molecule type" value="Genomic_DNA"/>
</dbReference>
<sequence length="283" mass="32187">MVGPARTIFHLCGRPDIVRFFDDPAYVLEDEIVSIPYGCDPAAFLLRRYEDEGKVPMDTPMNRQVTVVAAVAIPRQVTASVTTQRLIDLFPNCRPLGIDEAVRCVRSKHHKDPARFVLNTKRLFVDGFLEKNGLMFMGLSLSNLERCLSFFVPVICSNNFDNEFGPGIYTTDQFELAKDYAKVNGAVMVFDKLEERDLQVWRPELDAWNRLTATWLKLPLSNIRLPCEYGTAQVIVGPTSCDQSMARKNRRFPRQSDDTQFAFVSYEGCSQLRKSLLAIIFIT</sequence>